<keyword evidence="9" id="KW-0227">DNA damage</keyword>
<name>A0A540UY60_9BACL</name>
<dbReference type="GO" id="GO:0003887">
    <property type="term" value="F:DNA-directed DNA polymerase activity"/>
    <property type="evidence" value="ECO:0007669"/>
    <property type="project" value="UniProtKB-KW"/>
</dbReference>
<feature type="domain" description="ATP-dependent DNA ligase family profile" evidence="23">
    <location>
        <begin position="106"/>
        <end position="235"/>
    </location>
</feature>
<evidence type="ECO:0000256" key="11">
    <source>
        <dbReference type="ARBA" id="ARBA00022839"/>
    </source>
</evidence>
<evidence type="ECO:0000256" key="16">
    <source>
        <dbReference type="ARBA" id="ARBA00023204"/>
    </source>
</evidence>
<evidence type="ECO:0000256" key="2">
    <source>
        <dbReference type="ARBA" id="ARBA00012727"/>
    </source>
</evidence>
<keyword evidence="18" id="KW-0511">Multifunctional enzyme</keyword>
<dbReference type="Gene3D" id="3.30.470.30">
    <property type="entry name" value="DNA ligase/mRNA capping enzyme"/>
    <property type="match status" value="1"/>
</dbReference>
<evidence type="ECO:0000256" key="12">
    <source>
        <dbReference type="ARBA" id="ARBA00022840"/>
    </source>
</evidence>
<keyword evidence="6" id="KW-0540">Nuclease</keyword>
<dbReference type="RefSeq" id="WP_141603070.1">
    <property type="nucleotide sequence ID" value="NZ_JARMSB010000039.1"/>
</dbReference>
<dbReference type="Pfam" id="PF21686">
    <property type="entry name" value="LigD_Prim-Pol"/>
    <property type="match status" value="1"/>
</dbReference>
<dbReference type="AlphaFoldDB" id="A0A540UY60"/>
<evidence type="ECO:0000256" key="20">
    <source>
        <dbReference type="ARBA" id="ARBA00034003"/>
    </source>
</evidence>
<comment type="catalytic activity">
    <reaction evidence="20">
        <text>ATP + (deoxyribonucleotide)n-3'-hydroxyl + 5'-phospho-(deoxyribonucleotide)m = (deoxyribonucleotide)n+m + AMP + diphosphate.</text>
        <dbReference type="EC" id="6.5.1.1"/>
    </reaction>
</comment>
<evidence type="ECO:0000256" key="21">
    <source>
        <dbReference type="ARBA" id="ARBA00049981"/>
    </source>
</evidence>
<evidence type="ECO:0000256" key="8">
    <source>
        <dbReference type="ARBA" id="ARBA00022741"/>
    </source>
</evidence>
<comment type="cofactor">
    <cofactor evidence="1">
        <name>Mn(2+)</name>
        <dbReference type="ChEBI" id="CHEBI:29035"/>
    </cofactor>
</comment>
<keyword evidence="16" id="KW-0234">DNA repair</keyword>
<evidence type="ECO:0000256" key="15">
    <source>
        <dbReference type="ARBA" id="ARBA00023172"/>
    </source>
</evidence>
<organism evidence="24 25">
    <name type="scientific">Ureibacillus terrenus</name>
    <dbReference type="NCBI Taxonomy" id="118246"/>
    <lineage>
        <taxon>Bacteria</taxon>
        <taxon>Bacillati</taxon>
        <taxon>Bacillota</taxon>
        <taxon>Bacilli</taxon>
        <taxon>Bacillales</taxon>
        <taxon>Caryophanaceae</taxon>
        <taxon>Ureibacillus</taxon>
    </lineage>
</organism>
<evidence type="ECO:0000256" key="6">
    <source>
        <dbReference type="ARBA" id="ARBA00022722"/>
    </source>
</evidence>
<evidence type="ECO:0000256" key="18">
    <source>
        <dbReference type="ARBA" id="ARBA00023268"/>
    </source>
</evidence>
<evidence type="ECO:0000256" key="22">
    <source>
        <dbReference type="ARBA" id="ARBA00049990"/>
    </source>
</evidence>
<dbReference type="SUPFAM" id="SSF56091">
    <property type="entry name" value="DNA ligase/mRNA capping enzyme, catalytic domain"/>
    <property type="match status" value="1"/>
</dbReference>
<keyword evidence="7" id="KW-0479">Metal-binding</keyword>
<evidence type="ECO:0000256" key="14">
    <source>
        <dbReference type="ARBA" id="ARBA00023125"/>
    </source>
</evidence>
<keyword evidence="4" id="KW-0808">Transferase</keyword>
<dbReference type="CDD" id="cd04866">
    <property type="entry name" value="LigD_Pol_like_3"/>
    <property type="match status" value="1"/>
</dbReference>
<dbReference type="EMBL" id="VIGD01000019">
    <property type="protein sequence ID" value="TQE89425.1"/>
    <property type="molecule type" value="Genomic_DNA"/>
</dbReference>
<evidence type="ECO:0000256" key="13">
    <source>
        <dbReference type="ARBA" id="ARBA00022932"/>
    </source>
</evidence>
<dbReference type="InterPro" id="IPR014145">
    <property type="entry name" value="LigD_pol_dom"/>
</dbReference>
<dbReference type="Proteomes" id="UP000315753">
    <property type="component" value="Unassembled WGS sequence"/>
</dbReference>
<dbReference type="PANTHER" id="PTHR42705">
    <property type="entry name" value="BIFUNCTIONAL NON-HOMOLOGOUS END JOINING PROTEIN LIGD"/>
    <property type="match status" value="1"/>
</dbReference>
<dbReference type="InterPro" id="IPR052171">
    <property type="entry name" value="NHEJ_LigD"/>
</dbReference>
<keyword evidence="3 24" id="KW-0436">Ligase</keyword>
<keyword evidence="12" id="KW-0067">ATP-binding</keyword>
<evidence type="ECO:0000259" key="23">
    <source>
        <dbReference type="PROSITE" id="PS50160"/>
    </source>
</evidence>
<keyword evidence="11" id="KW-0269">Exonuclease</keyword>
<dbReference type="Gene3D" id="2.40.50.140">
    <property type="entry name" value="Nucleic acid-binding proteins"/>
    <property type="match status" value="1"/>
</dbReference>
<dbReference type="InterPro" id="IPR012340">
    <property type="entry name" value="NA-bd_OB-fold"/>
</dbReference>
<dbReference type="OrthoDB" id="9802472at2"/>
<keyword evidence="25" id="KW-1185">Reference proteome</keyword>
<keyword evidence="5" id="KW-0548">Nucleotidyltransferase</keyword>
<evidence type="ECO:0000256" key="7">
    <source>
        <dbReference type="ARBA" id="ARBA00022723"/>
    </source>
</evidence>
<evidence type="ECO:0000256" key="4">
    <source>
        <dbReference type="ARBA" id="ARBA00022679"/>
    </source>
</evidence>
<evidence type="ECO:0000256" key="9">
    <source>
        <dbReference type="ARBA" id="ARBA00022763"/>
    </source>
</evidence>
<keyword evidence="13" id="KW-0239">DNA-directed DNA polymerase</keyword>
<evidence type="ECO:0000256" key="1">
    <source>
        <dbReference type="ARBA" id="ARBA00001936"/>
    </source>
</evidence>
<comment type="caution">
    <text evidence="24">The sequence shown here is derived from an EMBL/GenBank/DDBJ whole genome shotgun (WGS) entry which is preliminary data.</text>
</comment>
<dbReference type="SUPFAM" id="SSF50249">
    <property type="entry name" value="Nucleic acid-binding proteins"/>
    <property type="match status" value="1"/>
</dbReference>
<evidence type="ECO:0000256" key="3">
    <source>
        <dbReference type="ARBA" id="ARBA00022598"/>
    </source>
</evidence>
<dbReference type="GO" id="GO:0006281">
    <property type="term" value="P:DNA repair"/>
    <property type="evidence" value="ECO:0007669"/>
    <property type="project" value="UniProtKB-KW"/>
</dbReference>
<evidence type="ECO:0000313" key="24">
    <source>
        <dbReference type="EMBL" id="TQE89425.1"/>
    </source>
</evidence>
<dbReference type="Pfam" id="PF01068">
    <property type="entry name" value="DNA_ligase_A_M"/>
    <property type="match status" value="1"/>
</dbReference>
<evidence type="ECO:0000313" key="25">
    <source>
        <dbReference type="Proteomes" id="UP000315753"/>
    </source>
</evidence>
<keyword evidence="8" id="KW-0547">Nucleotide-binding</keyword>
<keyword evidence="10" id="KW-0378">Hydrolase</keyword>
<comment type="similarity">
    <text evidence="21">In the C-terminal section; belongs to the ATP-dependent DNA ligase family.</text>
</comment>
<dbReference type="InterPro" id="IPR014143">
    <property type="entry name" value="NHEJ_ligase_prk"/>
</dbReference>
<dbReference type="InterPro" id="IPR033652">
    <property type="entry name" value="LigD_Pol-like_3"/>
</dbReference>
<evidence type="ECO:0000256" key="19">
    <source>
        <dbReference type="ARBA" id="ARBA00029943"/>
    </source>
</evidence>
<reference evidence="24 25" key="1">
    <citation type="submission" date="2019-06" db="EMBL/GenBank/DDBJ databases">
        <title>Genome sequence of Ureibacillus terrenus.</title>
        <authorList>
            <person name="Maclea K.S."/>
            <person name="Simoes M."/>
        </authorList>
    </citation>
    <scope>NUCLEOTIDE SEQUENCE [LARGE SCALE GENOMIC DNA]</scope>
    <source>
        <strain evidence="24 25">ATCC BAA-384</strain>
    </source>
</reference>
<evidence type="ECO:0000256" key="10">
    <source>
        <dbReference type="ARBA" id="ARBA00022801"/>
    </source>
</evidence>
<keyword evidence="15" id="KW-0233">DNA recombination</keyword>
<dbReference type="EC" id="6.5.1.1" evidence="2"/>
<dbReference type="Gene3D" id="3.90.920.10">
    <property type="entry name" value="DNA primase, PRIM domain"/>
    <property type="match status" value="1"/>
</dbReference>
<dbReference type="InterPro" id="IPR012310">
    <property type="entry name" value="DNA_ligase_ATP-dep_cent"/>
</dbReference>
<dbReference type="NCBIfam" id="TIGR02779">
    <property type="entry name" value="NHEJ_ligase_lig"/>
    <property type="match status" value="1"/>
</dbReference>
<dbReference type="NCBIfam" id="TIGR02776">
    <property type="entry name" value="NHEJ_ligase_prk"/>
    <property type="match status" value="1"/>
</dbReference>
<dbReference type="GO" id="GO:0004527">
    <property type="term" value="F:exonuclease activity"/>
    <property type="evidence" value="ECO:0007669"/>
    <property type="project" value="UniProtKB-KW"/>
</dbReference>
<dbReference type="GO" id="GO:0003677">
    <property type="term" value="F:DNA binding"/>
    <property type="evidence" value="ECO:0007669"/>
    <property type="project" value="UniProtKB-KW"/>
</dbReference>
<dbReference type="GO" id="GO:0003910">
    <property type="term" value="F:DNA ligase (ATP) activity"/>
    <property type="evidence" value="ECO:0007669"/>
    <property type="project" value="UniProtKB-EC"/>
</dbReference>
<keyword evidence="14" id="KW-0238">DNA-binding</keyword>
<sequence>MKPMLLTSADEWPTGDEWIYEAKYDGFRAILEWEDAVPAIISRNQRDLSPLFPELIDFCKQAFPNVKPFLPLAFDGEIVYLENNYRSNFSIVQSRGKMKTKQSIQQASKRFPCQFIVFDLLKMNGNEMNTLPLEERKKRLLELFQKADLPMKIQFFHRGQIQCIESCEDGDALWKIIKEHNGEGMVAKRKASPWMSGQRTTDWIKIKNWRYVSTIVLSFNKANGYFTGAVYKDGQLVEVTAFKHGLTDEAFQTLASFFQTKGEKTSNSIWTLPPSICADVACIDFDGKKLREPRFHSFRFDLSPEECNWTTLQKQLHPLPEKVQITHPDKPVWPKLNLSKEHYLLYLEQVAPYLLPFLQKRALTAIRYPHGVSGEHFYQKNVPDYAPEFVQTKRIEDIDYIVCNDLPTLFWLGNQLALEFHIPFQTVDTDCPTEIVFDLDPPSVNEFPLAVEAALKMKAIFDRFELQAFVKTSGGKGLQVYIPLQKNAFTYDETRIFTEFICKFLVNENPQLFTLERLKKNRGKKLYLDYIQHAGGKTIIAPYSSRGNEYGCVAAPLYWEEVGEKLHPHNFTIPVIMERLKTWGDPFSNFFEAGEKQPLKTVLAELKNLLKNQ</sequence>
<evidence type="ECO:0000256" key="17">
    <source>
        <dbReference type="ARBA" id="ARBA00023211"/>
    </source>
</evidence>
<dbReference type="NCBIfam" id="TIGR02778">
    <property type="entry name" value="ligD_pol"/>
    <property type="match status" value="1"/>
</dbReference>
<accession>A0A540UY60</accession>
<proteinExistence type="inferred from homology"/>
<protein>
    <recommendedName>
        <fullName evidence="2">DNA ligase (ATP)</fullName>
        <ecNumber evidence="2">6.5.1.1</ecNumber>
    </recommendedName>
    <alternativeName>
        <fullName evidence="19">NHEJ DNA polymerase</fullName>
    </alternativeName>
</protein>
<dbReference type="CDD" id="cd07906">
    <property type="entry name" value="Adenylation_DNA_ligase_LigD_LigC"/>
    <property type="match status" value="1"/>
</dbReference>
<evidence type="ECO:0000256" key="5">
    <source>
        <dbReference type="ARBA" id="ARBA00022695"/>
    </source>
</evidence>
<gene>
    <name evidence="24" type="ORF">FKZ59_12380</name>
</gene>
<comment type="similarity">
    <text evidence="22">In the N-terminal section; belongs to the LigD polymerase family.</text>
</comment>
<dbReference type="PANTHER" id="PTHR42705:SF2">
    <property type="entry name" value="BIFUNCTIONAL NON-HOMOLOGOUS END JOINING PROTEIN LIGD"/>
    <property type="match status" value="1"/>
</dbReference>
<keyword evidence="17" id="KW-0464">Manganese</keyword>
<dbReference type="NCBIfam" id="NF007211">
    <property type="entry name" value="PRK09633.1"/>
    <property type="match status" value="1"/>
</dbReference>
<dbReference type="InterPro" id="IPR014146">
    <property type="entry name" value="LigD_ligase_dom"/>
</dbReference>
<dbReference type="GO" id="GO:0006310">
    <property type="term" value="P:DNA recombination"/>
    <property type="evidence" value="ECO:0007669"/>
    <property type="project" value="UniProtKB-KW"/>
</dbReference>
<dbReference type="GO" id="GO:0046872">
    <property type="term" value="F:metal ion binding"/>
    <property type="evidence" value="ECO:0007669"/>
    <property type="project" value="UniProtKB-KW"/>
</dbReference>
<dbReference type="PROSITE" id="PS50160">
    <property type="entry name" value="DNA_LIGASE_A3"/>
    <property type="match status" value="1"/>
</dbReference>
<dbReference type="GO" id="GO:0005524">
    <property type="term" value="F:ATP binding"/>
    <property type="evidence" value="ECO:0007669"/>
    <property type="project" value="UniProtKB-KW"/>
</dbReference>